<keyword evidence="2" id="KW-1185">Reference proteome</keyword>
<proteinExistence type="predicted"/>
<comment type="caution">
    <text evidence="1">The sequence shown here is derived from an EMBL/GenBank/DDBJ whole genome shotgun (WGS) entry which is preliminary data.</text>
</comment>
<evidence type="ECO:0000313" key="1">
    <source>
        <dbReference type="EMBL" id="KAJ7704101.1"/>
    </source>
</evidence>
<accession>A0AAD7GS66</accession>
<name>A0AAD7GS66_MYCRO</name>
<evidence type="ECO:0008006" key="3">
    <source>
        <dbReference type="Google" id="ProtNLM"/>
    </source>
</evidence>
<evidence type="ECO:0000313" key="2">
    <source>
        <dbReference type="Proteomes" id="UP001221757"/>
    </source>
</evidence>
<feature type="non-terminal residue" evidence="1">
    <location>
        <position position="1"/>
    </location>
</feature>
<reference evidence="1" key="1">
    <citation type="submission" date="2023-03" db="EMBL/GenBank/DDBJ databases">
        <title>Massive genome expansion in bonnet fungi (Mycena s.s.) driven by repeated elements and novel gene families across ecological guilds.</title>
        <authorList>
            <consortium name="Lawrence Berkeley National Laboratory"/>
            <person name="Harder C.B."/>
            <person name="Miyauchi S."/>
            <person name="Viragh M."/>
            <person name="Kuo A."/>
            <person name="Thoen E."/>
            <person name="Andreopoulos B."/>
            <person name="Lu D."/>
            <person name="Skrede I."/>
            <person name="Drula E."/>
            <person name="Henrissat B."/>
            <person name="Morin E."/>
            <person name="Kohler A."/>
            <person name="Barry K."/>
            <person name="LaButti K."/>
            <person name="Morin E."/>
            <person name="Salamov A."/>
            <person name="Lipzen A."/>
            <person name="Mereny Z."/>
            <person name="Hegedus B."/>
            <person name="Baldrian P."/>
            <person name="Stursova M."/>
            <person name="Weitz H."/>
            <person name="Taylor A."/>
            <person name="Grigoriev I.V."/>
            <person name="Nagy L.G."/>
            <person name="Martin F."/>
            <person name="Kauserud H."/>
        </authorList>
    </citation>
    <scope>NUCLEOTIDE SEQUENCE</scope>
    <source>
        <strain evidence="1">CBHHK067</strain>
    </source>
</reference>
<dbReference type="Proteomes" id="UP001221757">
    <property type="component" value="Unassembled WGS sequence"/>
</dbReference>
<sequence length="106" mass="11986">LNCQSSRNDFANDRAYIGTRFLLSLVREQGLVPSHLIKITHTETGASHIVALLPDGRYLCDCCMGINLGVVCRHFFIAWVKIPELPFHISLIRARCIVRFHALNPN</sequence>
<dbReference type="EMBL" id="JARKIE010000011">
    <property type="protein sequence ID" value="KAJ7704101.1"/>
    <property type="molecule type" value="Genomic_DNA"/>
</dbReference>
<dbReference type="AlphaFoldDB" id="A0AAD7GS66"/>
<gene>
    <name evidence="1" type="ORF">B0H17DRAFT_921587</name>
</gene>
<organism evidence="1 2">
    <name type="scientific">Mycena rosella</name>
    <name type="common">Pink bonnet</name>
    <name type="synonym">Agaricus rosellus</name>
    <dbReference type="NCBI Taxonomy" id="1033263"/>
    <lineage>
        <taxon>Eukaryota</taxon>
        <taxon>Fungi</taxon>
        <taxon>Dikarya</taxon>
        <taxon>Basidiomycota</taxon>
        <taxon>Agaricomycotina</taxon>
        <taxon>Agaricomycetes</taxon>
        <taxon>Agaricomycetidae</taxon>
        <taxon>Agaricales</taxon>
        <taxon>Marasmiineae</taxon>
        <taxon>Mycenaceae</taxon>
        <taxon>Mycena</taxon>
    </lineage>
</organism>
<protein>
    <recommendedName>
        <fullName evidence="3">SWIM-type domain-containing protein</fullName>
    </recommendedName>
</protein>